<dbReference type="InterPro" id="IPR000719">
    <property type="entry name" value="Prot_kinase_dom"/>
</dbReference>
<dbReference type="PANTHER" id="PTHR44899">
    <property type="entry name" value="CAMK FAMILY PROTEIN KINASE"/>
    <property type="match status" value="1"/>
</dbReference>
<evidence type="ECO:0000256" key="1">
    <source>
        <dbReference type="ARBA" id="ARBA00012513"/>
    </source>
</evidence>
<gene>
    <name evidence="12" type="ORF">TRSC58_06845</name>
</gene>
<dbReference type="PROSITE" id="PS50011">
    <property type="entry name" value="PROTEIN_KINASE_DOM"/>
    <property type="match status" value="1"/>
</dbReference>
<keyword evidence="13" id="KW-1185">Reference proteome</keyword>
<comment type="catalytic activity">
    <reaction evidence="8">
        <text>L-seryl-[protein] + ATP = O-phospho-L-seryl-[protein] + ADP + H(+)</text>
        <dbReference type="Rhea" id="RHEA:17989"/>
        <dbReference type="Rhea" id="RHEA-COMP:9863"/>
        <dbReference type="Rhea" id="RHEA-COMP:11604"/>
        <dbReference type="ChEBI" id="CHEBI:15378"/>
        <dbReference type="ChEBI" id="CHEBI:29999"/>
        <dbReference type="ChEBI" id="CHEBI:30616"/>
        <dbReference type="ChEBI" id="CHEBI:83421"/>
        <dbReference type="ChEBI" id="CHEBI:456216"/>
        <dbReference type="EC" id="2.7.11.1"/>
    </reaction>
</comment>
<evidence type="ECO:0000259" key="11">
    <source>
        <dbReference type="PROSITE" id="PS50011"/>
    </source>
</evidence>
<evidence type="ECO:0000256" key="10">
    <source>
        <dbReference type="SAM" id="MobiDB-lite"/>
    </source>
</evidence>
<feature type="compositionally biased region" description="Basic and acidic residues" evidence="10">
    <location>
        <begin position="363"/>
        <end position="374"/>
    </location>
</feature>
<comment type="catalytic activity">
    <reaction evidence="7">
        <text>L-threonyl-[protein] + ATP = O-phospho-L-threonyl-[protein] + ADP + H(+)</text>
        <dbReference type="Rhea" id="RHEA:46608"/>
        <dbReference type="Rhea" id="RHEA-COMP:11060"/>
        <dbReference type="Rhea" id="RHEA-COMP:11605"/>
        <dbReference type="ChEBI" id="CHEBI:15378"/>
        <dbReference type="ChEBI" id="CHEBI:30013"/>
        <dbReference type="ChEBI" id="CHEBI:30616"/>
        <dbReference type="ChEBI" id="CHEBI:61977"/>
        <dbReference type="ChEBI" id="CHEBI:456216"/>
        <dbReference type="EC" id="2.7.11.1"/>
    </reaction>
</comment>
<dbReference type="Proteomes" id="UP000031737">
    <property type="component" value="Unassembled WGS sequence"/>
</dbReference>
<evidence type="ECO:0000256" key="7">
    <source>
        <dbReference type="ARBA" id="ARBA00047899"/>
    </source>
</evidence>
<evidence type="ECO:0000256" key="2">
    <source>
        <dbReference type="ARBA" id="ARBA00022527"/>
    </source>
</evidence>
<dbReference type="SUPFAM" id="SSF56112">
    <property type="entry name" value="Protein kinase-like (PK-like)"/>
    <property type="match status" value="1"/>
</dbReference>
<dbReference type="Gene3D" id="1.10.510.10">
    <property type="entry name" value="Transferase(Phosphotransferase) domain 1"/>
    <property type="match status" value="1"/>
</dbReference>
<evidence type="ECO:0000313" key="13">
    <source>
        <dbReference type="Proteomes" id="UP000031737"/>
    </source>
</evidence>
<dbReference type="InterPro" id="IPR017441">
    <property type="entry name" value="Protein_kinase_ATP_BS"/>
</dbReference>
<feature type="binding site" evidence="9">
    <location>
        <position position="33"/>
    </location>
    <ligand>
        <name>ATP</name>
        <dbReference type="ChEBI" id="CHEBI:30616"/>
    </ligand>
</feature>
<dbReference type="CDD" id="cd08215">
    <property type="entry name" value="STKc_Nek"/>
    <property type="match status" value="1"/>
</dbReference>
<dbReference type="PROSITE" id="PS00108">
    <property type="entry name" value="PROTEIN_KINASE_ST"/>
    <property type="match status" value="1"/>
</dbReference>
<keyword evidence="4 9" id="KW-0547">Nucleotide-binding</keyword>
<evidence type="ECO:0000313" key="12">
    <source>
        <dbReference type="EMBL" id="ESL05504.1"/>
    </source>
</evidence>
<protein>
    <recommendedName>
        <fullName evidence="1">non-specific serine/threonine protein kinase</fullName>
        <ecNumber evidence="1">2.7.11.1</ecNumber>
    </recommendedName>
</protein>
<reference evidence="12 13" key="1">
    <citation type="submission" date="2013-07" db="EMBL/GenBank/DDBJ databases">
        <authorList>
            <person name="Stoco P.H."/>
            <person name="Wagner G."/>
            <person name="Gerber A."/>
            <person name="Zaha A."/>
            <person name="Thompson C."/>
            <person name="Bartholomeu D.C."/>
            <person name="Luckemeyer D.D."/>
            <person name="Bahia D."/>
            <person name="Loreto E."/>
            <person name="Prestes E.B."/>
            <person name="Lima F.M."/>
            <person name="Rodrigues-Luiz G."/>
            <person name="Vallejo G.A."/>
            <person name="Filho J.F."/>
            <person name="Monteiro K.M."/>
            <person name="Tyler K.M."/>
            <person name="de Almeida L.G."/>
            <person name="Ortiz M.F."/>
            <person name="Siervo M.A."/>
            <person name="de Moraes M.H."/>
            <person name="Cunha O.L."/>
            <person name="Mendonca-Neto R."/>
            <person name="Silva R."/>
            <person name="Teixeira S.M."/>
            <person name="Murta S.M."/>
            <person name="Sincero T.C."/>
            <person name="Mendes T.A."/>
            <person name="Urmenyi T.P."/>
            <person name="Silva V.G."/>
            <person name="da Rocha W.D."/>
            <person name="Andersson B."/>
            <person name="Romanha A.J."/>
            <person name="Steindel M."/>
            <person name="de Vasconcelos A.T."/>
            <person name="Grisard E.C."/>
        </authorList>
    </citation>
    <scope>NUCLEOTIDE SEQUENCE [LARGE SCALE GENOMIC DNA]</scope>
    <source>
        <strain evidence="12 13">SC58</strain>
    </source>
</reference>
<comment type="caution">
    <text evidence="12">The sequence shown here is derived from an EMBL/GenBank/DDBJ whole genome shotgun (WGS) entry which is preliminary data.</text>
</comment>
<dbReference type="EMBL" id="AUPL01006845">
    <property type="protein sequence ID" value="ESL05504.1"/>
    <property type="molecule type" value="Genomic_DNA"/>
</dbReference>
<dbReference type="FunFam" id="1.10.510.10:FF:001301">
    <property type="entry name" value="NIMA-related kinase 4"/>
    <property type="match status" value="1"/>
</dbReference>
<evidence type="ECO:0000256" key="5">
    <source>
        <dbReference type="ARBA" id="ARBA00022777"/>
    </source>
</evidence>
<evidence type="ECO:0000256" key="3">
    <source>
        <dbReference type="ARBA" id="ARBA00022679"/>
    </source>
</evidence>
<feature type="domain" description="Protein kinase" evidence="11">
    <location>
        <begin position="4"/>
        <end position="260"/>
    </location>
</feature>
<feature type="region of interest" description="Disordered" evidence="10">
    <location>
        <begin position="305"/>
        <end position="340"/>
    </location>
</feature>
<proteinExistence type="predicted"/>
<feature type="region of interest" description="Disordered" evidence="10">
    <location>
        <begin position="356"/>
        <end position="380"/>
    </location>
</feature>
<dbReference type="InterPro" id="IPR011009">
    <property type="entry name" value="Kinase-like_dom_sf"/>
</dbReference>
<evidence type="ECO:0000256" key="9">
    <source>
        <dbReference type="PROSITE-ProRule" id="PRU10141"/>
    </source>
</evidence>
<sequence length="590" mass="66385">MDKFTKVRHIGKGNMGACALVRNNEDGKCYVIKQVDLGRLSRKERQQSLNEAHLLSSLQHPNIINYVDSFLSKKSDHLCIVMEFADCGDLSARIKKSYGVNFRESQVLDWIIQLVLSLSYVHQRRILHRDIKSQNVFLTSQNILKLGDFGIACTLSGTYDQARTFVGTPYYLSPELILERPYDHRSDMWALGVVIYELMALRHPFNASNMKGLMQRILRVQYEPVPKLYSTELRDIVPRLLVREPSQRIKLEELLELPVVQRRMQEWMSFDVMPKSYIETLVQHKLLPPAIAALRRSSIPSAVVTATDSSASPSLGDASHGAHRAQPESTVEAPLPPLRSDRNLMPVQRCRLLPLEQQQQRQQEQEQQEHERRKSMLPHQRHLLPYQSPVPKPSIDVNRLDAPQMPRRAKSRYLMYKNINGGYNSHAVSGDGQKGSRVSVPVPLQTPSNNVVHRVDISHLQPLGVGGAQRPPHPRDVSHGHADVGSAAFVYASSPFSNRPDPNAHAVGGLPCQIKAEPDKEGVNPFFVDHRVGKRGQQGSSSVVSCLNPFFQQPSVGVSPLPCAPQLPNMDIKAMLQRAALERAQRHPFS</sequence>
<dbReference type="AlphaFoldDB" id="A0A061ISR5"/>
<dbReference type="EC" id="2.7.11.1" evidence="1"/>
<dbReference type="InterPro" id="IPR051131">
    <property type="entry name" value="NEK_Ser/Thr_kinase_NIMA"/>
</dbReference>
<keyword evidence="6 9" id="KW-0067">ATP-binding</keyword>
<dbReference type="SMART" id="SM00220">
    <property type="entry name" value="S_TKc"/>
    <property type="match status" value="1"/>
</dbReference>
<keyword evidence="5 12" id="KW-0418">Kinase</keyword>
<evidence type="ECO:0000256" key="6">
    <source>
        <dbReference type="ARBA" id="ARBA00022840"/>
    </source>
</evidence>
<dbReference type="PROSITE" id="PS00107">
    <property type="entry name" value="PROTEIN_KINASE_ATP"/>
    <property type="match status" value="1"/>
</dbReference>
<feature type="compositionally biased region" description="Low complexity" evidence="10">
    <location>
        <begin position="305"/>
        <end position="314"/>
    </location>
</feature>
<dbReference type="VEuPathDB" id="TriTrypDB:TRSC58_06845"/>
<dbReference type="InterPro" id="IPR008271">
    <property type="entry name" value="Ser/Thr_kinase_AS"/>
</dbReference>
<dbReference type="PANTHER" id="PTHR44899:SF3">
    <property type="entry name" value="SERINE_THREONINE-PROTEIN KINASE NEK1"/>
    <property type="match status" value="1"/>
</dbReference>
<dbReference type="GO" id="GO:0004674">
    <property type="term" value="F:protein serine/threonine kinase activity"/>
    <property type="evidence" value="ECO:0007669"/>
    <property type="project" value="UniProtKB-KW"/>
</dbReference>
<name>A0A061ISR5_TRYRA</name>
<accession>A0A061ISR5</accession>
<evidence type="ECO:0000256" key="4">
    <source>
        <dbReference type="ARBA" id="ARBA00022741"/>
    </source>
</evidence>
<dbReference type="Gene3D" id="3.30.200.20">
    <property type="entry name" value="Phosphorylase Kinase, domain 1"/>
    <property type="match status" value="1"/>
</dbReference>
<dbReference type="FunFam" id="3.30.200.20:FF:000631">
    <property type="entry name" value="Serine/threonine-protein kinase NEK"/>
    <property type="match status" value="1"/>
</dbReference>
<dbReference type="OrthoDB" id="248923at2759"/>
<dbReference type="GO" id="GO:0005524">
    <property type="term" value="F:ATP binding"/>
    <property type="evidence" value="ECO:0007669"/>
    <property type="project" value="UniProtKB-UniRule"/>
</dbReference>
<dbReference type="Pfam" id="PF00069">
    <property type="entry name" value="Pkinase"/>
    <property type="match status" value="1"/>
</dbReference>
<keyword evidence="3" id="KW-0808">Transferase</keyword>
<keyword evidence="2" id="KW-0723">Serine/threonine-protein kinase</keyword>
<organism evidence="12 13">
    <name type="scientific">Trypanosoma rangeli SC58</name>
    <dbReference type="NCBI Taxonomy" id="429131"/>
    <lineage>
        <taxon>Eukaryota</taxon>
        <taxon>Discoba</taxon>
        <taxon>Euglenozoa</taxon>
        <taxon>Kinetoplastea</taxon>
        <taxon>Metakinetoplastina</taxon>
        <taxon>Trypanosomatida</taxon>
        <taxon>Trypanosomatidae</taxon>
        <taxon>Trypanosoma</taxon>
        <taxon>Herpetosoma</taxon>
    </lineage>
</organism>
<evidence type="ECO:0000256" key="8">
    <source>
        <dbReference type="ARBA" id="ARBA00048679"/>
    </source>
</evidence>